<keyword evidence="2" id="KW-1185">Reference proteome</keyword>
<evidence type="ECO:0000313" key="2">
    <source>
        <dbReference type="Proteomes" id="UP001278500"/>
    </source>
</evidence>
<dbReference type="RefSeq" id="XP_062679177.1">
    <property type="nucleotide sequence ID" value="XM_062825674.1"/>
</dbReference>
<gene>
    <name evidence="1" type="ORF">B0H65DRAFT_444261</name>
</gene>
<proteinExistence type="predicted"/>
<reference evidence="1" key="2">
    <citation type="submission" date="2023-06" db="EMBL/GenBank/DDBJ databases">
        <authorList>
            <consortium name="Lawrence Berkeley National Laboratory"/>
            <person name="Haridas S."/>
            <person name="Hensen N."/>
            <person name="Bonometti L."/>
            <person name="Westerberg I."/>
            <person name="Brannstrom I.O."/>
            <person name="Guillou S."/>
            <person name="Cros-Aarteil S."/>
            <person name="Calhoun S."/>
            <person name="Kuo A."/>
            <person name="Mondo S."/>
            <person name="Pangilinan J."/>
            <person name="Riley R."/>
            <person name="Labutti K."/>
            <person name="Andreopoulos B."/>
            <person name="Lipzen A."/>
            <person name="Chen C."/>
            <person name="Yanf M."/>
            <person name="Daum C."/>
            <person name="Ng V."/>
            <person name="Clum A."/>
            <person name="Steindorff A."/>
            <person name="Ohm R."/>
            <person name="Martin F."/>
            <person name="Silar P."/>
            <person name="Natvig D."/>
            <person name="Lalanne C."/>
            <person name="Gautier V."/>
            <person name="Ament-Velasquez S.L."/>
            <person name="Kruys A."/>
            <person name="Hutchinson M.I."/>
            <person name="Powell A.J."/>
            <person name="Barry K."/>
            <person name="Miller A.N."/>
            <person name="Grigoriev I.V."/>
            <person name="Debuchy R."/>
            <person name="Gladieux P."/>
            <person name="Thoren M.H."/>
            <person name="Johannesson H."/>
        </authorList>
    </citation>
    <scope>NUCLEOTIDE SEQUENCE</scope>
    <source>
        <strain evidence="1">CBS 560.94</strain>
    </source>
</reference>
<dbReference type="Proteomes" id="UP001278500">
    <property type="component" value="Unassembled WGS sequence"/>
</dbReference>
<reference evidence="1" key="1">
    <citation type="journal article" date="2023" name="Mol. Phylogenet. Evol.">
        <title>Genome-scale phylogeny and comparative genomics of the fungal order Sordariales.</title>
        <authorList>
            <person name="Hensen N."/>
            <person name="Bonometti L."/>
            <person name="Westerberg I."/>
            <person name="Brannstrom I.O."/>
            <person name="Guillou S."/>
            <person name="Cros-Aarteil S."/>
            <person name="Calhoun S."/>
            <person name="Haridas S."/>
            <person name="Kuo A."/>
            <person name="Mondo S."/>
            <person name="Pangilinan J."/>
            <person name="Riley R."/>
            <person name="LaButti K."/>
            <person name="Andreopoulos B."/>
            <person name="Lipzen A."/>
            <person name="Chen C."/>
            <person name="Yan M."/>
            <person name="Daum C."/>
            <person name="Ng V."/>
            <person name="Clum A."/>
            <person name="Steindorff A."/>
            <person name="Ohm R.A."/>
            <person name="Martin F."/>
            <person name="Silar P."/>
            <person name="Natvig D.O."/>
            <person name="Lalanne C."/>
            <person name="Gautier V."/>
            <person name="Ament-Velasquez S.L."/>
            <person name="Kruys A."/>
            <person name="Hutchinson M.I."/>
            <person name="Powell A.J."/>
            <person name="Barry K."/>
            <person name="Miller A.N."/>
            <person name="Grigoriev I.V."/>
            <person name="Debuchy R."/>
            <person name="Gladieux P."/>
            <person name="Hiltunen Thoren M."/>
            <person name="Johannesson H."/>
        </authorList>
    </citation>
    <scope>NUCLEOTIDE SEQUENCE</scope>
    <source>
        <strain evidence="1">CBS 560.94</strain>
    </source>
</reference>
<name>A0AAE0JBE5_9PEZI</name>
<organism evidence="1 2">
    <name type="scientific">Neurospora tetraspora</name>
    <dbReference type="NCBI Taxonomy" id="94610"/>
    <lineage>
        <taxon>Eukaryota</taxon>
        <taxon>Fungi</taxon>
        <taxon>Dikarya</taxon>
        <taxon>Ascomycota</taxon>
        <taxon>Pezizomycotina</taxon>
        <taxon>Sordariomycetes</taxon>
        <taxon>Sordariomycetidae</taxon>
        <taxon>Sordariales</taxon>
        <taxon>Sordariaceae</taxon>
        <taxon>Neurospora</taxon>
    </lineage>
</organism>
<evidence type="ECO:0000313" key="1">
    <source>
        <dbReference type="EMBL" id="KAK3340235.1"/>
    </source>
</evidence>
<dbReference type="AlphaFoldDB" id="A0AAE0JBE5"/>
<dbReference type="EMBL" id="JAUEPP010000006">
    <property type="protein sequence ID" value="KAK3340235.1"/>
    <property type="molecule type" value="Genomic_DNA"/>
</dbReference>
<sequence>MATEFGGLLLLPSGVVEMWFRQPVQDGYCWFSNCLSTYGWLLPSRLDGTVGQPWAVGGMVLVAGTICWSRPLQVGCQILAKPEQPDTTRQMVERDEAGNGSGIPSLGRGNLADLSQHLRAARKWKGLADFALAGAGDGAGASSSYNIFRELLCYAGLTAGPQKATHPQPSDDWGSRYPLYTSHLLFHKWASFVTPVGLDSNGKTKRPRAPTGLEKRWYTLSTYGSPGLHGMRKPLSGYCCKVAWEDGRMRHDGPWAEPGNVRPVAPVHELLASHKRKVAISKWSESILLS</sequence>
<dbReference type="GeneID" id="87862828"/>
<comment type="caution">
    <text evidence="1">The sequence shown here is derived from an EMBL/GenBank/DDBJ whole genome shotgun (WGS) entry which is preliminary data.</text>
</comment>
<accession>A0AAE0JBE5</accession>
<protein>
    <submittedName>
        <fullName evidence="1">Uncharacterized protein</fullName>
    </submittedName>
</protein>